<dbReference type="SUPFAM" id="SSF50475">
    <property type="entry name" value="FMN-binding split barrel"/>
    <property type="match status" value="1"/>
</dbReference>
<feature type="transmembrane region" description="Helical" evidence="2">
    <location>
        <begin position="39"/>
        <end position="59"/>
    </location>
</feature>
<accession>A0A1H9YKE7</accession>
<dbReference type="PANTHER" id="PTHR43567:SF5">
    <property type="entry name" value="HYPOTHETICAL CYTOSOLIC PROTEIN"/>
    <property type="match status" value="1"/>
</dbReference>
<evidence type="ECO:0000259" key="3">
    <source>
        <dbReference type="Pfam" id="PF01613"/>
    </source>
</evidence>
<dbReference type="AlphaFoldDB" id="A0A1H9YKE7"/>
<feature type="domain" description="Flavin reductase like" evidence="3">
    <location>
        <begin position="25"/>
        <end position="160"/>
    </location>
</feature>
<comment type="similarity">
    <text evidence="1">Belongs to the flavoredoxin family.</text>
</comment>
<protein>
    <submittedName>
        <fullName evidence="4">NADH-FMN oxidoreductase RutF, flavin reductase (DIM6/NTAB) family</fullName>
    </submittedName>
</protein>
<dbReference type="GO" id="GO:0010181">
    <property type="term" value="F:FMN binding"/>
    <property type="evidence" value="ECO:0007669"/>
    <property type="project" value="InterPro"/>
</dbReference>
<keyword evidence="2" id="KW-0472">Membrane</keyword>
<keyword evidence="2" id="KW-0812">Transmembrane</keyword>
<evidence type="ECO:0000313" key="5">
    <source>
        <dbReference type="Proteomes" id="UP000243819"/>
    </source>
</evidence>
<dbReference type="GO" id="GO:0016646">
    <property type="term" value="F:oxidoreductase activity, acting on the CH-NH group of donors, NAD or NADP as acceptor"/>
    <property type="evidence" value="ECO:0007669"/>
    <property type="project" value="UniProtKB-ARBA"/>
</dbReference>
<evidence type="ECO:0000313" key="4">
    <source>
        <dbReference type="EMBL" id="SES69439.1"/>
    </source>
</evidence>
<dbReference type="Gene3D" id="2.30.110.10">
    <property type="entry name" value="Electron Transport, Fmn-binding Protein, Chain A"/>
    <property type="match status" value="1"/>
</dbReference>
<organism evidence="4 5">
    <name type="scientific">Anaerobranca gottschalkii DSM 13577</name>
    <dbReference type="NCBI Taxonomy" id="1120990"/>
    <lineage>
        <taxon>Bacteria</taxon>
        <taxon>Bacillati</taxon>
        <taxon>Bacillota</taxon>
        <taxon>Clostridia</taxon>
        <taxon>Eubacteriales</taxon>
        <taxon>Proteinivoracaceae</taxon>
        <taxon>Anaerobranca</taxon>
    </lineage>
</organism>
<gene>
    <name evidence="4" type="ORF">SAMN03080614_100388</name>
</gene>
<dbReference type="PANTHER" id="PTHR43567">
    <property type="entry name" value="FLAVOREDOXIN-RELATED-RELATED"/>
    <property type="match status" value="1"/>
</dbReference>
<dbReference type="Pfam" id="PF01613">
    <property type="entry name" value="Flavin_Reduct"/>
    <property type="match status" value="1"/>
</dbReference>
<dbReference type="OrthoDB" id="9794638at2"/>
<reference evidence="5" key="1">
    <citation type="submission" date="2016-10" db="EMBL/GenBank/DDBJ databases">
        <authorList>
            <person name="Varghese N."/>
            <person name="Submissions S."/>
        </authorList>
    </citation>
    <scope>NUCLEOTIDE SEQUENCE [LARGE SCALE GENOMIC DNA]</scope>
    <source>
        <strain evidence="5">DSM 13577</strain>
    </source>
</reference>
<evidence type="ECO:0000256" key="2">
    <source>
        <dbReference type="SAM" id="Phobius"/>
    </source>
</evidence>
<dbReference type="InterPro" id="IPR052174">
    <property type="entry name" value="Flavoredoxin"/>
</dbReference>
<sequence length="170" mass="19595">MSKIKEITYSELLPQVLDKLPKGAFLTTKYKDKVNTMTIGWGSIGIMWGKPIFMVGVRYSRHTYRMLQSSGEFTISIPIEKDLKKELAFCGSKSGRDIDKISQTRLNLKPGFKVNTPVIEDCELHYECKVVYQQSMDPGLVIGEIDERYYKNNDFHVLFYGEIVSCYKLE</sequence>
<evidence type="ECO:0000256" key="1">
    <source>
        <dbReference type="ARBA" id="ARBA00038054"/>
    </source>
</evidence>
<keyword evidence="5" id="KW-1185">Reference proteome</keyword>
<dbReference type="Proteomes" id="UP000243819">
    <property type="component" value="Unassembled WGS sequence"/>
</dbReference>
<proteinExistence type="inferred from homology"/>
<name>A0A1H9YKE7_9FIRM</name>
<dbReference type="STRING" id="1120990.SAMN03080614_100388"/>
<dbReference type="EMBL" id="FOIF01000003">
    <property type="protein sequence ID" value="SES69439.1"/>
    <property type="molecule type" value="Genomic_DNA"/>
</dbReference>
<dbReference type="InterPro" id="IPR012349">
    <property type="entry name" value="Split_barrel_FMN-bd"/>
</dbReference>
<dbReference type="RefSeq" id="WP_091348560.1">
    <property type="nucleotide sequence ID" value="NZ_FOIF01000003.1"/>
</dbReference>
<keyword evidence="2" id="KW-1133">Transmembrane helix</keyword>
<dbReference type="InterPro" id="IPR002563">
    <property type="entry name" value="Flavin_Rdtase-like_dom"/>
</dbReference>